<sequence length="185" mass="19330">MSGLRLIVPPASGRRETLAVAALVAAIAVGAVAVVSLHRETAEASVLPGWQIDLRHELNAAEQGLTADLLNAVAEIPFLDDPSAESLAGEGIPPFAQDATAETRGGHVWQEIPPDAGGNRGWIGIPAAPERARSLLLRLADDTPAVWLAEAADAPAALDDAALIRVGWRQVSFAYAASVTREVRP</sequence>
<comment type="caution">
    <text evidence="1">The sequence shown here is derived from an EMBL/GenBank/DDBJ whole genome shotgun (WGS) entry which is preliminary data.</text>
</comment>
<dbReference type="Proteomes" id="UP000249538">
    <property type="component" value="Unassembled WGS sequence"/>
</dbReference>
<proteinExistence type="predicted"/>
<dbReference type="AlphaFoldDB" id="A0A2W7RB22"/>
<accession>A0A2W7RB22</accession>
<gene>
    <name evidence="1" type="ORF">LX76_01385</name>
</gene>
<protein>
    <submittedName>
        <fullName evidence="1">Uncharacterized protein</fullName>
    </submittedName>
</protein>
<organism evidence="1 2">
    <name type="scientific">Cereibacter changlensis</name>
    <dbReference type="NCBI Taxonomy" id="402884"/>
    <lineage>
        <taxon>Bacteria</taxon>
        <taxon>Pseudomonadati</taxon>
        <taxon>Pseudomonadota</taxon>
        <taxon>Alphaproteobacteria</taxon>
        <taxon>Rhodobacterales</taxon>
        <taxon>Paracoccaceae</taxon>
        <taxon>Cereibacter</taxon>
    </lineage>
</organism>
<evidence type="ECO:0000313" key="1">
    <source>
        <dbReference type="EMBL" id="PZX56356.1"/>
    </source>
</evidence>
<evidence type="ECO:0000313" key="2">
    <source>
        <dbReference type="Proteomes" id="UP000249538"/>
    </source>
</evidence>
<reference evidence="1 2" key="1">
    <citation type="submission" date="2018-06" db="EMBL/GenBank/DDBJ databases">
        <title>Genomic Encyclopedia of Archaeal and Bacterial Type Strains, Phase II (KMG-II): from individual species to whole genera.</title>
        <authorList>
            <person name="Goeker M."/>
        </authorList>
    </citation>
    <scope>NUCLEOTIDE SEQUENCE [LARGE SCALE GENOMIC DNA]</scope>
    <source>
        <strain evidence="1 2">DSM 18774</strain>
    </source>
</reference>
<dbReference type="EMBL" id="QKZS01000003">
    <property type="protein sequence ID" value="PZX56356.1"/>
    <property type="molecule type" value="Genomic_DNA"/>
</dbReference>
<dbReference type="Pfam" id="PF19659">
    <property type="entry name" value="DUF6162"/>
    <property type="match status" value="1"/>
</dbReference>
<dbReference type="InterPro" id="IPR046160">
    <property type="entry name" value="DUF6162"/>
</dbReference>
<name>A0A2W7RB22_9RHOB</name>
<dbReference type="RefSeq" id="WP_111467312.1">
    <property type="nucleotide sequence ID" value="NZ_QKZS01000003.1"/>
</dbReference>